<dbReference type="GO" id="GO:0008270">
    <property type="term" value="F:zinc ion binding"/>
    <property type="evidence" value="ECO:0007669"/>
    <property type="project" value="InterPro"/>
</dbReference>
<dbReference type="EMBL" id="KV749915">
    <property type="protein sequence ID" value="OCL07211.1"/>
    <property type="molecule type" value="Genomic_DNA"/>
</dbReference>
<sequence>MLPSQTSTQSPTGSGVLPKIPIPRIRRDSDAPFGSPATSDRQRVDRACTNCRKRKVKCTGEKPTCRHCEIFDLPCVYTQGRRDRLKTTTDHNKEMVDLLRDLQSRVAPTDQQQIQRLLDLSEEDQQSLSASTPGPSLKRRRSISSDIVSPNGAHGEAQVSAEVGSNESLDLLDEDLTRDEQARATGFVGKNSEIQWLHRLKLQIDRGDEDESRPHMPYGPPGDTDEAAAQRIDAPRRRRLSQSLDSVEHIAGSTYYLDNESVQVDLNVDVFEMPTPETAEKLFTCFMDTVQDSFPTIRKKIFIEQFETYYASVKDGKPNRLPHKWRSILNLVFAIGARFSHLVRAEWQGDERDHLVYYTRARCTGFTPDSVLAHPDLQQIQIASLLAFYYLSIGQISRSWIIIGIALRYAYALGLHVRNEDPATSSTAKEVRVRVWWALYSLERLVGVITGRPSAIVDEHCSVPLPQPLDEDLSPRDIDSSQLEEWYRKHTLDQTPSSISPTSEKPTLSAGYSTAPHITDPPSSFSYFVARVKISVITQKVLAGLYSAGTVIKSWQNVQGSMAESSKQLDHWHASLPPAFDFTRNMPESGFHRERLILGLYFYSTRILINRPCLCRLERRIKNQTSTSDTFNKRSAQACMQAAIAMTALLPDILDPIYLYKTGPWWSIIHNIMQAVSVFMLEMSYSAIHMPERVTEIVLNIKKLIRWLKKMSEDNGIAQRAYRMSMDLLPKVAIRVQADISDLLAEDISTNEQDPNIYEEPFSGYSQDFQYSTAAQPMDDIRQDAQFGYYSNFPQTVGMNAFHPMPPQGFNSFQPYQNVVSPGIQQGGDAFGNSFFTTYDEHNPFFTTVGANYDFPDDTTPSSSYPPPGN</sequence>
<dbReference type="SMART" id="SM00906">
    <property type="entry name" value="Fungal_trans"/>
    <property type="match status" value="1"/>
</dbReference>
<feature type="region of interest" description="Disordered" evidence="3">
    <location>
        <begin position="493"/>
        <end position="512"/>
    </location>
</feature>
<dbReference type="AlphaFoldDB" id="A0A8E2EZ53"/>
<dbReference type="GO" id="GO:0006351">
    <property type="term" value="P:DNA-templated transcription"/>
    <property type="evidence" value="ECO:0007669"/>
    <property type="project" value="InterPro"/>
</dbReference>
<gene>
    <name evidence="5" type="ORF">AOQ84DRAFT_62879</name>
</gene>
<dbReference type="PROSITE" id="PS00463">
    <property type="entry name" value="ZN2_CY6_FUNGAL_1"/>
    <property type="match status" value="1"/>
</dbReference>
<evidence type="ECO:0000256" key="2">
    <source>
        <dbReference type="ARBA" id="ARBA00023242"/>
    </source>
</evidence>
<feature type="region of interest" description="Disordered" evidence="3">
    <location>
        <begin position="120"/>
        <end position="161"/>
    </location>
</feature>
<dbReference type="Gene3D" id="4.10.240.10">
    <property type="entry name" value="Zn(2)-C6 fungal-type DNA-binding domain"/>
    <property type="match status" value="1"/>
</dbReference>
<dbReference type="OrthoDB" id="5296287at2759"/>
<proteinExistence type="predicted"/>
<dbReference type="SUPFAM" id="SSF57701">
    <property type="entry name" value="Zn2/Cys6 DNA-binding domain"/>
    <property type="match status" value="1"/>
</dbReference>
<dbReference type="PROSITE" id="PS50048">
    <property type="entry name" value="ZN2_CY6_FUNGAL_2"/>
    <property type="match status" value="1"/>
</dbReference>
<feature type="domain" description="Zn(2)-C6 fungal-type" evidence="4">
    <location>
        <begin position="47"/>
        <end position="77"/>
    </location>
</feature>
<reference evidence="5 6" key="1">
    <citation type="journal article" date="2016" name="Nat. Commun.">
        <title>Ectomycorrhizal ecology is imprinted in the genome of the dominant symbiotic fungus Cenococcum geophilum.</title>
        <authorList>
            <consortium name="DOE Joint Genome Institute"/>
            <person name="Peter M."/>
            <person name="Kohler A."/>
            <person name="Ohm R.A."/>
            <person name="Kuo A."/>
            <person name="Krutzmann J."/>
            <person name="Morin E."/>
            <person name="Arend M."/>
            <person name="Barry K.W."/>
            <person name="Binder M."/>
            <person name="Choi C."/>
            <person name="Clum A."/>
            <person name="Copeland A."/>
            <person name="Grisel N."/>
            <person name="Haridas S."/>
            <person name="Kipfer T."/>
            <person name="LaButti K."/>
            <person name="Lindquist E."/>
            <person name="Lipzen A."/>
            <person name="Maire R."/>
            <person name="Meier B."/>
            <person name="Mihaltcheva S."/>
            <person name="Molinier V."/>
            <person name="Murat C."/>
            <person name="Poggeler S."/>
            <person name="Quandt C.A."/>
            <person name="Sperisen C."/>
            <person name="Tritt A."/>
            <person name="Tisserant E."/>
            <person name="Crous P.W."/>
            <person name="Henrissat B."/>
            <person name="Nehls U."/>
            <person name="Egli S."/>
            <person name="Spatafora J.W."/>
            <person name="Grigoriev I.V."/>
            <person name="Martin F.M."/>
        </authorList>
    </citation>
    <scope>NUCLEOTIDE SEQUENCE [LARGE SCALE GENOMIC DNA]</scope>
    <source>
        <strain evidence="5 6">CBS 207.34</strain>
    </source>
</reference>
<dbReference type="InterPro" id="IPR007219">
    <property type="entry name" value="XnlR_reg_dom"/>
</dbReference>
<dbReference type="Pfam" id="PF00172">
    <property type="entry name" value="Zn_clus"/>
    <property type="match status" value="1"/>
</dbReference>
<keyword evidence="2" id="KW-0539">Nucleus</keyword>
<feature type="compositionally biased region" description="Low complexity" evidence="3">
    <location>
        <begin position="1"/>
        <end position="15"/>
    </location>
</feature>
<dbReference type="GO" id="GO:0003677">
    <property type="term" value="F:DNA binding"/>
    <property type="evidence" value="ECO:0007669"/>
    <property type="project" value="InterPro"/>
</dbReference>
<protein>
    <recommendedName>
        <fullName evidence="4">Zn(2)-C6 fungal-type domain-containing protein</fullName>
    </recommendedName>
</protein>
<dbReference type="Pfam" id="PF04082">
    <property type="entry name" value="Fungal_trans"/>
    <property type="match status" value="1"/>
</dbReference>
<dbReference type="CDD" id="cd00067">
    <property type="entry name" value="GAL4"/>
    <property type="match status" value="1"/>
</dbReference>
<dbReference type="InterPro" id="IPR036864">
    <property type="entry name" value="Zn2-C6_fun-type_DNA-bd_sf"/>
</dbReference>
<feature type="region of interest" description="Disordered" evidence="3">
    <location>
        <begin position="207"/>
        <end position="226"/>
    </location>
</feature>
<keyword evidence="6" id="KW-1185">Reference proteome</keyword>
<evidence type="ECO:0000259" key="4">
    <source>
        <dbReference type="PROSITE" id="PS50048"/>
    </source>
</evidence>
<evidence type="ECO:0000256" key="3">
    <source>
        <dbReference type="SAM" id="MobiDB-lite"/>
    </source>
</evidence>
<dbReference type="SMART" id="SM00066">
    <property type="entry name" value="GAL4"/>
    <property type="match status" value="1"/>
</dbReference>
<dbReference type="InterPro" id="IPR053230">
    <property type="entry name" value="Trans_reg_galc"/>
</dbReference>
<evidence type="ECO:0000313" key="6">
    <source>
        <dbReference type="Proteomes" id="UP000250140"/>
    </source>
</evidence>
<evidence type="ECO:0000313" key="5">
    <source>
        <dbReference type="EMBL" id="OCL07211.1"/>
    </source>
</evidence>
<dbReference type="Proteomes" id="UP000250140">
    <property type="component" value="Unassembled WGS sequence"/>
</dbReference>
<dbReference type="InterPro" id="IPR001138">
    <property type="entry name" value="Zn2Cys6_DnaBD"/>
</dbReference>
<keyword evidence="1" id="KW-0479">Metal-binding</keyword>
<accession>A0A8E2EZ53</accession>
<dbReference type="CDD" id="cd12148">
    <property type="entry name" value="fungal_TF_MHR"/>
    <property type="match status" value="1"/>
</dbReference>
<organism evidence="5 6">
    <name type="scientific">Glonium stellatum</name>
    <dbReference type="NCBI Taxonomy" id="574774"/>
    <lineage>
        <taxon>Eukaryota</taxon>
        <taxon>Fungi</taxon>
        <taxon>Dikarya</taxon>
        <taxon>Ascomycota</taxon>
        <taxon>Pezizomycotina</taxon>
        <taxon>Dothideomycetes</taxon>
        <taxon>Pleosporomycetidae</taxon>
        <taxon>Gloniales</taxon>
        <taxon>Gloniaceae</taxon>
        <taxon>Glonium</taxon>
    </lineage>
</organism>
<feature type="region of interest" description="Disordered" evidence="3">
    <location>
        <begin position="1"/>
        <end position="44"/>
    </location>
</feature>
<dbReference type="PANTHER" id="PTHR47654:SF5">
    <property type="entry name" value="TRANSCRIPTION FACTOR DOMAIN-CONTAINING PROTEIN"/>
    <property type="match status" value="1"/>
</dbReference>
<dbReference type="PANTHER" id="PTHR47654">
    <property type="entry name" value="ZN(II)2CYS6 TRANSCRIPTION FACTOR (EUROFUNG)-RELATED"/>
    <property type="match status" value="1"/>
</dbReference>
<evidence type="ECO:0000256" key="1">
    <source>
        <dbReference type="ARBA" id="ARBA00022723"/>
    </source>
</evidence>
<dbReference type="GO" id="GO:0000981">
    <property type="term" value="F:DNA-binding transcription factor activity, RNA polymerase II-specific"/>
    <property type="evidence" value="ECO:0007669"/>
    <property type="project" value="InterPro"/>
</dbReference>
<name>A0A8E2EZ53_9PEZI</name>